<gene>
    <name evidence="1" type="ORF">g.851</name>
</gene>
<dbReference type="AlphaFoldDB" id="A0A2S2QDA6"/>
<organism evidence="1">
    <name type="scientific">Sipha flava</name>
    <name type="common">yellow sugarcane aphid</name>
    <dbReference type="NCBI Taxonomy" id="143950"/>
    <lineage>
        <taxon>Eukaryota</taxon>
        <taxon>Metazoa</taxon>
        <taxon>Ecdysozoa</taxon>
        <taxon>Arthropoda</taxon>
        <taxon>Hexapoda</taxon>
        <taxon>Insecta</taxon>
        <taxon>Pterygota</taxon>
        <taxon>Neoptera</taxon>
        <taxon>Paraneoptera</taxon>
        <taxon>Hemiptera</taxon>
        <taxon>Sternorrhyncha</taxon>
        <taxon>Aphidomorpha</taxon>
        <taxon>Aphidoidea</taxon>
        <taxon>Aphididae</taxon>
        <taxon>Sipha</taxon>
    </lineage>
</organism>
<accession>A0A2S2QDA6</accession>
<protein>
    <submittedName>
        <fullName evidence="1">Uncharacterized protein</fullName>
    </submittedName>
</protein>
<name>A0A2S2QDA6_9HEMI</name>
<proteinExistence type="predicted"/>
<sequence>MMFNNISLGARVFCAGCRRIIVGGKEGANTSLVRDHQQLSIRELKSKPSLDSGPKCDDRRTAVDCVPVQDIEYQMISVKGSPHQIIESGVLRYERDQTVETVQRSLAKN</sequence>
<reference evidence="1" key="1">
    <citation type="submission" date="2018-04" db="EMBL/GenBank/DDBJ databases">
        <title>Transcriptome assembly of Sipha flava.</title>
        <authorList>
            <person name="Scully E.D."/>
            <person name="Geib S.M."/>
            <person name="Palmer N.A."/>
            <person name="Koch K."/>
            <person name="Bradshaw J."/>
            <person name="Heng-Moss T."/>
            <person name="Sarath G."/>
        </authorList>
    </citation>
    <scope>NUCLEOTIDE SEQUENCE</scope>
</reference>
<dbReference type="EMBL" id="GGMS01006458">
    <property type="protein sequence ID" value="MBY75661.1"/>
    <property type="molecule type" value="Transcribed_RNA"/>
</dbReference>
<evidence type="ECO:0000313" key="1">
    <source>
        <dbReference type="EMBL" id="MBY75661.1"/>
    </source>
</evidence>